<evidence type="ECO:0000259" key="3">
    <source>
        <dbReference type="Pfam" id="PF16900"/>
    </source>
</evidence>
<evidence type="ECO:0000256" key="1">
    <source>
        <dbReference type="ARBA" id="ARBA00023125"/>
    </source>
</evidence>
<feature type="domain" description="Replication protein A OB" evidence="3">
    <location>
        <begin position="56"/>
        <end position="147"/>
    </location>
</feature>
<dbReference type="Proteomes" id="UP001188597">
    <property type="component" value="Unassembled WGS sequence"/>
</dbReference>
<sequence>MISTRLTKPVNPQFDSAHNRFELTFSSSTQVKEVETNINIAQLRLQFVSFNDLKHRVEDNGIIDVVGLLADIDNLSLLKKPRGGGIMKRDMILTNTEFDTVVITLWADLAKNEGNILSELADDKPIVVLSKAKVTRYGGLVSLSTRSEVEALKSRYMLKLTVGNGVRNVYVTLFEAAERIINCPEYDFINSKDKIYLEGHVNKSKQSVRIFFFQILVYLCVTKAATAFAPLIKYIKATYEFQVVSQYN</sequence>
<dbReference type="Pfam" id="PF16900">
    <property type="entry name" value="REPA_OB_2"/>
    <property type="match status" value="1"/>
</dbReference>
<comment type="caution">
    <text evidence="4">The sequence shown here is derived from an EMBL/GenBank/DDBJ whole genome shotgun (WGS) entry which is preliminary data.</text>
</comment>
<keyword evidence="1" id="KW-0238">DNA-binding</keyword>
<keyword evidence="2" id="KW-0812">Transmembrane</keyword>
<dbReference type="GO" id="GO:0003677">
    <property type="term" value="F:DNA binding"/>
    <property type="evidence" value="ECO:0007669"/>
    <property type="project" value="UniProtKB-KW"/>
</dbReference>
<proteinExistence type="predicted"/>
<dbReference type="EMBL" id="JAVXUP010001497">
    <property type="protein sequence ID" value="KAK3010924.1"/>
    <property type="molecule type" value="Genomic_DNA"/>
</dbReference>
<organism evidence="4 5">
    <name type="scientific">Escallonia herrerae</name>
    <dbReference type="NCBI Taxonomy" id="1293975"/>
    <lineage>
        <taxon>Eukaryota</taxon>
        <taxon>Viridiplantae</taxon>
        <taxon>Streptophyta</taxon>
        <taxon>Embryophyta</taxon>
        <taxon>Tracheophyta</taxon>
        <taxon>Spermatophyta</taxon>
        <taxon>Magnoliopsida</taxon>
        <taxon>eudicotyledons</taxon>
        <taxon>Gunneridae</taxon>
        <taxon>Pentapetalae</taxon>
        <taxon>asterids</taxon>
        <taxon>campanulids</taxon>
        <taxon>Escalloniales</taxon>
        <taxon>Escalloniaceae</taxon>
        <taxon>Escallonia</taxon>
    </lineage>
</organism>
<dbReference type="AlphaFoldDB" id="A0AA88VPG3"/>
<keyword evidence="2" id="KW-1133">Transmembrane helix</keyword>
<accession>A0AA88VPG3</accession>
<dbReference type="Gene3D" id="2.40.50.140">
    <property type="entry name" value="Nucleic acid-binding proteins"/>
    <property type="match status" value="1"/>
</dbReference>
<keyword evidence="5" id="KW-1185">Reference proteome</keyword>
<name>A0AA88VPG3_9ASTE</name>
<dbReference type="InterPro" id="IPR031657">
    <property type="entry name" value="REPA_OB_2"/>
</dbReference>
<evidence type="ECO:0000313" key="4">
    <source>
        <dbReference type="EMBL" id="KAK3010924.1"/>
    </source>
</evidence>
<gene>
    <name evidence="4" type="ORF">RJ639_011030</name>
</gene>
<keyword evidence="2" id="KW-0472">Membrane</keyword>
<dbReference type="SUPFAM" id="SSF50249">
    <property type="entry name" value="Nucleic acid-binding proteins"/>
    <property type="match status" value="1"/>
</dbReference>
<evidence type="ECO:0000256" key="2">
    <source>
        <dbReference type="SAM" id="Phobius"/>
    </source>
</evidence>
<feature type="transmembrane region" description="Helical" evidence="2">
    <location>
        <begin position="211"/>
        <end position="232"/>
    </location>
</feature>
<evidence type="ECO:0000313" key="5">
    <source>
        <dbReference type="Proteomes" id="UP001188597"/>
    </source>
</evidence>
<dbReference type="InterPro" id="IPR012340">
    <property type="entry name" value="NA-bd_OB-fold"/>
</dbReference>
<reference evidence="4" key="1">
    <citation type="submission" date="2022-12" db="EMBL/GenBank/DDBJ databases">
        <title>Draft genome assemblies for two species of Escallonia (Escalloniales).</title>
        <authorList>
            <person name="Chanderbali A."/>
            <person name="Dervinis C."/>
            <person name="Anghel I."/>
            <person name="Soltis D."/>
            <person name="Soltis P."/>
            <person name="Zapata F."/>
        </authorList>
    </citation>
    <scope>NUCLEOTIDE SEQUENCE</scope>
    <source>
        <strain evidence="4">UCBG64.0493</strain>
        <tissue evidence="4">Leaf</tissue>
    </source>
</reference>
<protein>
    <recommendedName>
        <fullName evidence="3">Replication protein A OB domain-containing protein</fullName>
    </recommendedName>
</protein>